<comment type="caution">
    <text evidence="2">The sequence shown here is derived from an EMBL/GenBank/DDBJ whole genome shotgun (WGS) entry which is preliminary data.</text>
</comment>
<reference evidence="2 3" key="1">
    <citation type="submission" date="2016-04" db="EMBL/GenBank/DDBJ databases">
        <title>Reclassification of Paraburkholderia panaciterrae (Farh et al. 2015) Dobritsa &amp; Samadpour 2016 as a later homotypic synonym of Paraburkholderia ginsengiterrae (Farh et al. 2015) Dobritsa &amp; Samadpour 2016.</title>
        <authorList>
            <person name="Dobritsa A.P."/>
            <person name="Kutumbaka K."/>
            <person name="Samadpour M."/>
        </authorList>
    </citation>
    <scope>NUCLEOTIDE SEQUENCE [LARGE SCALE GENOMIC DNA]</scope>
    <source>
        <strain evidence="2 3">DCY85-1</strain>
    </source>
</reference>
<sequence length="60" mass="5800">MGRQTREEGAGGAKVQMGVGQDGAIGVSGGGEDQDVGVVRVVNNEGVGSVDGDRQGGEGG</sequence>
<feature type="compositionally biased region" description="Gly residues" evidence="1">
    <location>
        <begin position="20"/>
        <end position="31"/>
    </location>
</feature>
<evidence type="ECO:0000256" key="1">
    <source>
        <dbReference type="SAM" id="MobiDB-lite"/>
    </source>
</evidence>
<proteinExistence type="predicted"/>
<evidence type="ECO:0000313" key="3">
    <source>
        <dbReference type="Proteomes" id="UP000077961"/>
    </source>
</evidence>
<feature type="region of interest" description="Disordered" evidence="1">
    <location>
        <begin position="1"/>
        <end position="60"/>
    </location>
</feature>
<gene>
    <name evidence="2" type="ORF">A6V36_38130</name>
</gene>
<dbReference type="Proteomes" id="UP000077961">
    <property type="component" value="Unassembled WGS sequence"/>
</dbReference>
<keyword evidence="3" id="KW-1185">Reference proteome</keyword>
<feature type="compositionally biased region" description="Basic and acidic residues" evidence="1">
    <location>
        <begin position="51"/>
        <end position="60"/>
    </location>
</feature>
<dbReference type="EMBL" id="LXJZ01000164">
    <property type="protein sequence ID" value="OAJ58927.1"/>
    <property type="molecule type" value="Genomic_DNA"/>
</dbReference>
<name>A0ABX2UWK5_9BURK</name>
<feature type="compositionally biased region" description="Low complexity" evidence="1">
    <location>
        <begin position="36"/>
        <end position="50"/>
    </location>
</feature>
<protein>
    <submittedName>
        <fullName evidence="2">Uncharacterized protein</fullName>
    </submittedName>
</protein>
<evidence type="ECO:0000313" key="2">
    <source>
        <dbReference type="EMBL" id="OAJ58927.1"/>
    </source>
</evidence>
<organism evidence="2 3">
    <name type="scientific">Paraburkholderia ginsengiterrae</name>
    <dbReference type="NCBI Taxonomy" id="1462993"/>
    <lineage>
        <taxon>Bacteria</taxon>
        <taxon>Pseudomonadati</taxon>
        <taxon>Pseudomonadota</taxon>
        <taxon>Betaproteobacteria</taxon>
        <taxon>Burkholderiales</taxon>
        <taxon>Burkholderiaceae</taxon>
        <taxon>Paraburkholderia</taxon>
    </lineage>
</organism>
<accession>A0ABX2UWK5</accession>